<protein>
    <recommendedName>
        <fullName evidence="2">Reverse transcriptase domain-containing protein</fullName>
    </recommendedName>
</protein>
<dbReference type="SUPFAM" id="SSF56219">
    <property type="entry name" value="DNase I-like"/>
    <property type="match status" value="1"/>
</dbReference>
<evidence type="ECO:0000313" key="4">
    <source>
        <dbReference type="Proteomes" id="UP001562425"/>
    </source>
</evidence>
<dbReference type="EMBL" id="JBEHCU010008563">
    <property type="protein sequence ID" value="KAL1381584.1"/>
    <property type="molecule type" value="Genomic_DNA"/>
</dbReference>
<dbReference type="InterPro" id="IPR005135">
    <property type="entry name" value="Endo/exonuclease/phosphatase"/>
</dbReference>
<sequence>MEKLDSLCVYLHNMNASIDVIVIGETWIKQGRSQYYNIPGYHSAFSCRKTSAGGLAIFVRNDLNFEAKTNVADGGFHHISVKVDKSPSSVFVHGLYRPPSDDTSRLFSAIEEILANSDPASPCFIVGDVNVPVNQPHNVNVRRYNQLLNAFSATVSNTIITRPISNNLLDHVVCSIADSTRVSNYTMPCELSDHSYVLTVFKLKADHQRKVLTKTWVNYALVDAEFQRFLENLNQNSLPVDECLQSITGTYSQLIQANSRTRTVEVKVKNDCCPWYNFDIWKLGNIRDSILKRWKRNRQDQHLSELLARANYNLSEAKKRAKKQYHTKLFNNGNAKLLWGRINELMGGKSRTNSAPSLEVNQNIEHDPVTVANLFNDHFVSVGDNLASQLTSDGNINRFNTMKRSNISIFLRPASILEISNLIHELDPKKASGYDGFPVSALKKHRNLLSAIICNCFNQCVSLGTYPPCLKKAVVHPIYKNGNPRDPTNYRPISVLPVINKVFEKLIYARLSNFLVATERFYAHQFGFRKGSSTEIAVLEMTDEITKKLDQKMSAGTIFLDLSKAFDTINHEMLLRKLEVYGIQGLPNALLRSYLSDRRQQVTVSGVRGNSKFVRCGVPQGSVLGPLLFLLYVNDLPNLVLRGKPRLFADDTAISYYGSSPNQIRCNLHESTPGIRASCGNHAEIPGAWNNACRSCTSALQPRNNDSEREVAMKRNRTFSTPKPVTVIHTSAAEHRFDSEVGLEKETHRFHSPAGEGHPHLGRRPIDSRDLVRSSRDKAGCSNLQRSSNLNIPWPRSATGGRLAVNRNRNRIAVLPSNLGRSSRINVVCPSWLRYLGQETIDRWEDWPQGETTPGSFAIMRISATEESTQFNVFPCSPLLQYHIRPPISEDTNQYSASTI</sequence>
<dbReference type="Pfam" id="PF00078">
    <property type="entry name" value="RVT_1"/>
    <property type="match status" value="1"/>
</dbReference>
<dbReference type="InterPro" id="IPR000477">
    <property type="entry name" value="RT_dom"/>
</dbReference>
<feature type="compositionally biased region" description="Polar residues" evidence="1">
    <location>
        <begin position="782"/>
        <end position="791"/>
    </location>
</feature>
<evidence type="ECO:0000259" key="2">
    <source>
        <dbReference type="PROSITE" id="PS50878"/>
    </source>
</evidence>
<dbReference type="InterPro" id="IPR036691">
    <property type="entry name" value="Endo/exonu/phosph_ase_sf"/>
</dbReference>
<dbReference type="InterPro" id="IPR043502">
    <property type="entry name" value="DNA/RNA_pol_sf"/>
</dbReference>
<evidence type="ECO:0000256" key="1">
    <source>
        <dbReference type="SAM" id="MobiDB-lite"/>
    </source>
</evidence>
<dbReference type="PANTHER" id="PTHR19446">
    <property type="entry name" value="REVERSE TRANSCRIPTASES"/>
    <property type="match status" value="1"/>
</dbReference>
<dbReference type="AlphaFoldDB" id="A0ABD1CYP7"/>
<dbReference type="SUPFAM" id="SSF56672">
    <property type="entry name" value="DNA/RNA polymerases"/>
    <property type="match status" value="1"/>
</dbReference>
<dbReference type="CDD" id="cd01650">
    <property type="entry name" value="RT_nLTR_like"/>
    <property type="match status" value="1"/>
</dbReference>
<reference evidence="3 4" key="1">
    <citation type="submission" date="2024-05" db="EMBL/GenBank/DDBJ databases">
        <title>Culex pipiens pipiens assembly and annotation.</title>
        <authorList>
            <person name="Alout H."/>
            <person name="Durand T."/>
        </authorList>
    </citation>
    <scope>NUCLEOTIDE SEQUENCE [LARGE SCALE GENOMIC DNA]</scope>
    <source>
        <strain evidence="3">HA-2024</strain>
        <tissue evidence="3">Whole body</tissue>
    </source>
</reference>
<dbReference type="Gene3D" id="3.60.10.10">
    <property type="entry name" value="Endonuclease/exonuclease/phosphatase"/>
    <property type="match status" value="1"/>
</dbReference>
<comment type="caution">
    <text evidence="3">The sequence shown here is derived from an EMBL/GenBank/DDBJ whole genome shotgun (WGS) entry which is preliminary data.</text>
</comment>
<dbReference type="PROSITE" id="PS50878">
    <property type="entry name" value="RT_POL"/>
    <property type="match status" value="1"/>
</dbReference>
<evidence type="ECO:0000313" key="3">
    <source>
        <dbReference type="EMBL" id="KAL1381584.1"/>
    </source>
</evidence>
<proteinExistence type="predicted"/>
<keyword evidence="4" id="KW-1185">Reference proteome</keyword>
<name>A0ABD1CYP7_CULPP</name>
<feature type="domain" description="Reverse transcriptase" evidence="2">
    <location>
        <begin position="459"/>
        <end position="732"/>
    </location>
</feature>
<dbReference type="Pfam" id="PF03372">
    <property type="entry name" value="Exo_endo_phos"/>
    <property type="match status" value="1"/>
</dbReference>
<dbReference type="Proteomes" id="UP001562425">
    <property type="component" value="Unassembled WGS sequence"/>
</dbReference>
<organism evidence="3 4">
    <name type="scientific">Culex pipiens pipiens</name>
    <name type="common">Northern house mosquito</name>
    <dbReference type="NCBI Taxonomy" id="38569"/>
    <lineage>
        <taxon>Eukaryota</taxon>
        <taxon>Metazoa</taxon>
        <taxon>Ecdysozoa</taxon>
        <taxon>Arthropoda</taxon>
        <taxon>Hexapoda</taxon>
        <taxon>Insecta</taxon>
        <taxon>Pterygota</taxon>
        <taxon>Neoptera</taxon>
        <taxon>Endopterygota</taxon>
        <taxon>Diptera</taxon>
        <taxon>Nematocera</taxon>
        <taxon>Culicoidea</taxon>
        <taxon>Culicidae</taxon>
        <taxon>Culicinae</taxon>
        <taxon>Culicini</taxon>
        <taxon>Culex</taxon>
        <taxon>Culex</taxon>
    </lineage>
</organism>
<feature type="region of interest" description="Disordered" evidence="1">
    <location>
        <begin position="772"/>
        <end position="798"/>
    </location>
</feature>
<dbReference type="GO" id="GO:0071897">
    <property type="term" value="P:DNA biosynthetic process"/>
    <property type="evidence" value="ECO:0007669"/>
    <property type="project" value="UniProtKB-ARBA"/>
</dbReference>
<accession>A0ABD1CYP7</accession>
<gene>
    <name evidence="3" type="ORF">pipiens_003408</name>
</gene>